<gene>
    <name evidence="1" type="ORF">LCGC14_0195850</name>
</gene>
<protein>
    <submittedName>
        <fullName evidence="1">Uncharacterized protein</fullName>
    </submittedName>
</protein>
<sequence>MINISMDKIHRGDIMNDISDSLLATLNIHEESVHCNEHCITDEKFMKMKDSIWNIIKSYFKEQVHS</sequence>
<dbReference type="EMBL" id="LAZR01000084">
    <property type="protein sequence ID" value="KKN93752.1"/>
    <property type="molecule type" value="Genomic_DNA"/>
</dbReference>
<name>A0A0F9V202_9ZZZZ</name>
<organism evidence="1">
    <name type="scientific">marine sediment metagenome</name>
    <dbReference type="NCBI Taxonomy" id="412755"/>
    <lineage>
        <taxon>unclassified sequences</taxon>
        <taxon>metagenomes</taxon>
        <taxon>ecological metagenomes</taxon>
    </lineage>
</organism>
<reference evidence="1" key="1">
    <citation type="journal article" date="2015" name="Nature">
        <title>Complex archaea that bridge the gap between prokaryotes and eukaryotes.</title>
        <authorList>
            <person name="Spang A."/>
            <person name="Saw J.H."/>
            <person name="Jorgensen S.L."/>
            <person name="Zaremba-Niedzwiedzka K."/>
            <person name="Martijn J."/>
            <person name="Lind A.E."/>
            <person name="van Eijk R."/>
            <person name="Schleper C."/>
            <person name="Guy L."/>
            <person name="Ettema T.J."/>
        </authorList>
    </citation>
    <scope>NUCLEOTIDE SEQUENCE</scope>
</reference>
<dbReference type="AlphaFoldDB" id="A0A0F9V202"/>
<evidence type="ECO:0000313" key="1">
    <source>
        <dbReference type="EMBL" id="KKN93752.1"/>
    </source>
</evidence>
<proteinExistence type="predicted"/>
<accession>A0A0F9V202</accession>
<comment type="caution">
    <text evidence="1">The sequence shown here is derived from an EMBL/GenBank/DDBJ whole genome shotgun (WGS) entry which is preliminary data.</text>
</comment>